<feature type="domain" description="R3H" evidence="3">
    <location>
        <begin position="482"/>
        <end position="545"/>
    </location>
</feature>
<feature type="compositionally biased region" description="Polar residues" evidence="2">
    <location>
        <begin position="34"/>
        <end position="47"/>
    </location>
</feature>
<dbReference type="Gene3D" id="3.30.1370.50">
    <property type="entry name" value="R3H-like domain"/>
    <property type="match status" value="1"/>
</dbReference>
<organism evidence="4 5">
    <name type="scientific">Ancylostoma ceylanicum</name>
    <dbReference type="NCBI Taxonomy" id="53326"/>
    <lineage>
        <taxon>Eukaryota</taxon>
        <taxon>Metazoa</taxon>
        <taxon>Ecdysozoa</taxon>
        <taxon>Nematoda</taxon>
        <taxon>Chromadorea</taxon>
        <taxon>Rhabditida</taxon>
        <taxon>Rhabditina</taxon>
        <taxon>Rhabditomorpha</taxon>
        <taxon>Strongyloidea</taxon>
        <taxon>Ancylostomatidae</taxon>
        <taxon>Ancylostomatinae</taxon>
        <taxon>Ancylostoma</taxon>
    </lineage>
</organism>
<feature type="region of interest" description="Disordered" evidence="2">
    <location>
        <begin position="1"/>
        <end position="122"/>
    </location>
</feature>
<feature type="compositionally biased region" description="Polar residues" evidence="2">
    <location>
        <begin position="68"/>
        <end position="77"/>
    </location>
</feature>
<dbReference type="PANTHER" id="PTHR15672">
    <property type="entry name" value="CAMP-REGULATED PHOSPHOPROTEIN 21 RELATED R3H DOMAIN CONTAINING PROTEIN"/>
    <property type="match status" value="1"/>
</dbReference>
<feature type="region of interest" description="Disordered" evidence="2">
    <location>
        <begin position="696"/>
        <end position="723"/>
    </location>
</feature>
<evidence type="ECO:0000259" key="3">
    <source>
        <dbReference type="PROSITE" id="PS51061"/>
    </source>
</evidence>
<dbReference type="STRING" id="53326.A0A016TGS9"/>
<dbReference type="EMBL" id="JARK01001439">
    <property type="protein sequence ID" value="EYC01906.1"/>
    <property type="molecule type" value="Genomic_DNA"/>
</dbReference>
<keyword evidence="1" id="KW-0597">Phosphoprotein</keyword>
<gene>
    <name evidence="4" type="primary">Acey_s0103.g3531</name>
    <name evidence="4" type="synonym">Acey-ZK121.2</name>
    <name evidence="4" type="ORF">Y032_0103g3531</name>
</gene>
<reference evidence="5" key="1">
    <citation type="journal article" date="2015" name="Nat. Genet.">
        <title>The genome and transcriptome of the zoonotic hookworm Ancylostoma ceylanicum identify infection-specific gene families.</title>
        <authorList>
            <person name="Schwarz E.M."/>
            <person name="Hu Y."/>
            <person name="Antoshechkin I."/>
            <person name="Miller M.M."/>
            <person name="Sternberg P.W."/>
            <person name="Aroian R.V."/>
        </authorList>
    </citation>
    <scope>NUCLEOTIDE SEQUENCE</scope>
    <source>
        <strain evidence="5">HY135</strain>
    </source>
</reference>
<dbReference type="Proteomes" id="UP000024635">
    <property type="component" value="Unassembled WGS sequence"/>
</dbReference>
<dbReference type="InterPro" id="IPR036867">
    <property type="entry name" value="R3H_dom_sf"/>
</dbReference>
<feature type="region of interest" description="Disordered" evidence="2">
    <location>
        <begin position="660"/>
        <end position="684"/>
    </location>
</feature>
<dbReference type="CDD" id="cd02642">
    <property type="entry name" value="R3H_encore_like"/>
    <property type="match status" value="1"/>
</dbReference>
<sequence length="1023" mass="113257">MVSVVGNDAGTVLHTDNELGTSTGRDVIMESENAKASNSPHVTNSVSVDHCGGTSGTSQSESDDHEQQPQCSGQQNIEQERKSTQMDTATAPDSTGASPRSTVRDFPTGSETPTGSGCEDHHRRNCITSQAAGSGNSVLPSVSMPTDCVQRCGSMRRPNVSYASAARTNLTRRTASAEENPSTSAMSTSESSKPAQSAPSSHVRQKLSKQMTVDETCSPIFIGVAEDDYMQPTSNSFVQIQPRVVLNASKVENPRPASVNMLRRHDGPASVVLERPRSVDVVVTSTAVPKAVYIPVTKSRAASAQEAKSSKRKLLKSRSLTQPIAVNLPDEPDYMIPVASTNQRTAGGYMQPVLAQPISMNLPDESDELRPVREYLPERVPGAPTVVRMEKHPYAGTVPSRARQLVRSLAMCGDDDTRLRPPPPPMINSYAPVPPGGVPPRFHRNSSSLSRESSYTDYTSDLSEMELRAFIAATLHKNARDRAMILELEQLFTDFLNDFGEQSLKLPPVSSYNRMLIHRVAVLFGLDHNVDNSGKCVVVSKTAKTKPPDFVFASLIQSNIYTDSRRFCPSVVNYQEIGAGDTMQRRAQSFETGYLYPSADPDIMNPAHHWTQATQRSFEKQPHYHYPMGMMDHGTMMRKAGSFSGVPAIYRSGSGSFENFDRSQMKSGQAHSLASSSHLSPRDPIDETVERFNNASISDRASQISYRSSGSNPPPHPQIYHPYPQVMQYPVGEEVMYQPYQQQQQMYMQPTTMMTPSSVEMYPPQTPIVMPVQQNPPLQQPVPILQCQPQEQLTQLPQAPMEPPTHMIPAQPEYVQYPAQQYPAQVITCAPAPQQYQPIPQPTYQTQYQQVVYPQQVVQPAVMQPQQYQPGFVHAPVQPVQQQYQPPIVQAPVQQQYVPQQPMVHVQSAVYQQPQQMRPQQYAMPVATTPQYVDVPKTEQQPAMPYQPVVYGQWVSRRSFFTDAFVPLIMLSFLNCQMCKIYTMQSLSIILASQSTASLLRRASLPMPHHRWCGAAQQAGGAM</sequence>
<dbReference type="PANTHER" id="PTHR15672:SF8">
    <property type="entry name" value="PROTEIN ENCORE"/>
    <property type="match status" value="1"/>
</dbReference>
<comment type="caution">
    <text evidence="4">The sequence shown here is derived from an EMBL/GenBank/DDBJ whole genome shotgun (WGS) entry which is preliminary data.</text>
</comment>
<dbReference type="InterPro" id="IPR051937">
    <property type="entry name" value="R3H_domain_containing"/>
</dbReference>
<dbReference type="OrthoDB" id="278430at2759"/>
<name>A0A016TGS9_9BILA</name>
<feature type="compositionally biased region" description="Polar residues" evidence="2">
    <location>
        <begin position="193"/>
        <end position="210"/>
    </location>
</feature>
<feature type="region of interest" description="Disordered" evidence="2">
    <location>
        <begin position="163"/>
        <end position="210"/>
    </location>
</feature>
<dbReference type="GO" id="GO:0003676">
    <property type="term" value="F:nucleic acid binding"/>
    <property type="evidence" value="ECO:0007669"/>
    <property type="project" value="UniProtKB-UniRule"/>
</dbReference>
<dbReference type="SMART" id="SM00393">
    <property type="entry name" value="R3H"/>
    <property type="match status" value="1"/>
</dbReference>
<evidence type="ECO:0000313" key="4">
    <source>
        <dbReference type="EMBL" id="EYC01906.1"/>
    </source>
</evidence>
<feature type="compositionally biased region" description="Polar residues" evidence="2">
    <location>
        <begin position="696"/>
        <end position="711"/>
    </location>
</feature>
<evidence type="ECO:0000313" key="5">
    <source>
        <dbReference type="Proteomes" id="UP000024635"/>
    </source>
</evidence>
<feature type="compositionally biased region" description="Low complexity" evidence="2">
    <location>
        <begin position="670"/>
        <end position="679"/>
    </location>
</feature>
<evidence type="ECO:0000256" key="1">
    <source>
        <dbReference type="ARBA" id="ARBA00022553"/>
    </source>
</evidence>
<accession>A0A016TGS9</accession>
<dbReference type="AlphaFoldDB" id="A0A016TGS9"/>
<keyword evidence="5" id="KW-1185">Reference proteome</keyword>
<dbReference type="PROSITE" id="PS51061">
    <property type="entry name" value="R3H"/>
    <property type="match status" value="1"/>
</dbReference>
<protein>
    <recommendedName>
        <fullName evidence="3">R3H domain-containing protein</fullName>
    </recommendedName>
</protein>
<dbReference type="SUPFAM" id="SSF82708">
    <property type="entry name" value="R3H domain"/>
    <property type="match status" value="1"/>
</dbReference>
<dbReference type="Pfam" id="PF01424">
    <property type="entry name" value="R3H"/>
    <property type="match status" value="1"/>
</dbReference>
<evidence type="ECO:0000256" key="2">
    <source>
        <dbReference type="SAM" id="MobiDB-lite"/>
    </source>
</evidence>
<feature type="compositionally biased region" description="Low complexity" evidence="2">
    <location>
        <begin position="182"/>
        <end position="192"/>
    </location>
</feature>
<feature type="compositionally biased region" description="Polar residues" evidence="2">
    <location>
        <begin position="85"/>
        <end position="101"/>
    </location>
</feature>
<proteinExistence type="predicted"/>
<dbReference type="InterPro" id="IPR001374">
    <property type="entry name" value="R3H_dom"/>
</dbReference>
<feature type="compositionally biased region" description="Polar residues" evidence="2">
    <location>
        <begin position="166"/>
        <end position="181"/>
    </location>
</feature>